<evidence type="ECO:0000313" key="2">
    <source>
        <dbReference type="Proteomes" id="UP000237000"/>
    </source>
</evidence>
<accession>A0A2P5FE20</accession>
<dbReference type="EMBL" id="JXTC01000041">
    <property type="protein sequence ID" value="PON96050.1"/>
    <property type="molecule type" value="Genomic_DNA"/>
</dbReference>
<sequence length="85" mass="9175">MLPTAFHCSPPIVDAPTRREKGVRPKLVACPHHWSYRVEGHASHIAFYSPASPPAIGGSLPLMSKASHGVFNQLHPLAPTNFSPV</sequence>
<comment type="caution">
    <text evidence="1">The sequence shown here is derived from an EMBL/GenBank/DDBJ whole genome shotgun (WGS) entry which is preliminary data.</text>
</comment>
<evidence type="ECO:0000313" key="1">
    <source>
        <dbReference type="EMBL" id="PON96050.1"/>
    </source>
</evidence>
<reference evidence="2" key="1">
    <citation type="submission" date="2016-06" db="EMBL/GenBank/DDBJ databases">
        <title>Parallel loss of symbiosis genes in relatives of nitrogen-fixing non-legume Parasponia.</title>
        <authorList>
            <person name="Van Velzen R."/>
            <person name="Holmer R."/>
            <person name="Bu F."/>
            <person name="Rutten L."/>
            <person name="Van Zeijl A."/>
            <person name="Liu W."/>
            <person name="Santuari L."/>
            <person name="Cao Q."/>
            <person name="Sharma T."/>
            <person name="Shen D."/>
            <person name="Roswanjaya Y."/>
            <person name="Wardhani T."/>
            <person name="Kalhor M.S."/>
            <person name="Jansen J."/>
            <person name="Van den Hoogen J."/>
            <person name="Gungor B."/>
            <person name="Hartog M."/>
            <person name="Hontelez J."/>
            <person name="Verver J."/>
            <person name="Yang W.-C."/>
            <person name="Schijlen E."/>
            <person name="Repin R."/>
            <person name="Schilthuizen M."/>
            <person name="Schranz E."/>
            <person name="Heidstra R."/>
            <person name="Miyata K."/>
            <person name="Fedorova E."/>
            <person name="Kohlen W."/>
            <person name="Bisseling T."/>
            <person name="Smit S."/>
            <person name="Geurts R."/>
        </authorList>
    </citation>
    <scope>NUCLEOTIDE SEQUENCE [LARGE SCALE GENOMIC DNA]</scope>
    <source>
        <strain evidence="2">cv. RG33-2</strain>
    </source>
</reference>
<dbReference type="AlphaFoldDB" id="A0A2P5FE20"/>
<dbReference type="Proteomes" id="UP000237000">
    <property type="component" value="Unassembled WGS sequence"/>
</dbReference>
<proteinExistence type="predicted"/>
<name>A0A2P5FE20_TREOI</name>
<organism evidence="1 2">
    <name type="scientific">Trema orientale</name>
    <name type="common">Charcoal tree</name>
    <name type="synonym">Celtis orientalis</name>
    <dbReference type="NCBI Taxonomy" id="63057"/>
    <lineage>
        <taxon>Eukaryota</taxon>
        <taxon>Viridiplantae</taxon>
        <taxon>Streptophyta</taxon>
        <taxon>Embryophyta</taxon>
        <taxon>Tracheophyta</taxon>
        <taxon>Spermatophyta</taxon>
        <taxon>Magnoliopsida</taxon>
        <taxon>eudicotyledons</taxon>
        <taxon>Gunneridae</taxon>
        <taxon>Pentapetalae</taxon>
        <taxon>rosids</taxon>
        <taxon>fabids</taxon>
        <taxon>Rosales</taxon>
        <taxon>Cannabaceae</taxon>
        <taxon>Trema</taxon>
    </lineage>
</organism>
<dbReference type="InParanoid" id="A0A2P5FE20"/>
<gene>
    <name evidence="1" type="ORF">TorRG33x02_082980</name>
</gene>
<protein>
    <submittedName>
        <fullName evidence="1">Uncharacterized protein</fullName>
    </submittedName>
</protein>
<keyword evidence="2" id="KW-1185">Reference proteome</keyword>